<name>A0A936ZBD8_9HYPH</name>
<comment type="caution">
    <text evidence="1">The sequence shown here is derived from an EMBL/GenBank/DDBJ whole genome shotgun (WGS) entry which is preliminary data.</text>
</comment>
<evidence type="ECO:0000313" key="1">
    <source>
        <dbReference type="EMBL" id="MBL0406822.1"/>
    </source>
</evidence>
<organism evidence="1 2">
    <name type="scientific">Microvirga aerilata</name>
    <dbReference type="NCBI Taxonomy" id="670292"/>
    <lineage>
        <taxon>Bacteria</taxon>
        <taxon>Pseudomonadati</taxon>
        <taxon>Pseudomonadota</taxon>
        <taxon>Alphaproteobacteria</taxon>
        <taxon>Hyphomicrobiales</taxon>
        <taxon>Methylobacteriaceae</taxon>
        <taxon>Microvirga</taxon>
    </lineage>
</organism>
<accession>A0A936ZBD8</accession>
<dbReference type="EMBL" id="JAEQMY010000052">
    <property type="protein sequence ID" value="MBL0406822.1"/>
    <property type="molecule type" value="Genomic_DNA"/>
</dbReference>
<sequence length="92" mass="10578">MNILDIANQHSREQVEADPNVALMIVHPEERLDATAMIQARSGVKVVHREPGLGGDTVLYIRCDDEWEKEGLERAWMSFRRSRRTLSPRHGK</sequence>
<dbReference type="Proteomes" id="UP000605848">
    <property type="component" value="Unassembled WGS sequence"/>
</dbReference>
<proteinExistence type="predicted"/>
<reference evidence="1" key="1">
    <citation type="submission" date="2021-01" db="EMBL/GenBank/DDBJ databases">
        <title>Microvirga sp.</title>
        <authorList>
            <person name="Kim M.K."/>
        </authorList>
    </citation>
    <scope>NUCLEOTIDE SEQUENCE</scope>
    <source>
        <strain evidence="1">5420S-16</strain>
    </source>
</reference>
<dbReference type="AlphaFoldDB" id="A0A936ZBD8"/>
<gene>
    <name evidence="1" type="ORF">JKG68_23030</name>
</gene>
<dbReference type="RefSeq" id="WP_202063683.1">
    <property type="nucleotide sequence ID" value="NZ_JAEQMY010000052.1"/>
</dbReference>
<evidence type="ECO:0000313" key="2">
    <source>
        <dbReference type="Proteomes" id="UP000605848"/>
    </source>
</evidence>
<protein>
    <submittedName>
        <fullName evidence="1">Uncharacterized protein</fullName>
    </submittedName>
</protein>
<keyword evidence="2" id="KW-1185">Reference proteome</keyword>